<evidence type="ECO:0000313" key="3">
    <source>
        <dbReference type="EMBL" id="GAA0247804.1"/>
    </source>
</evidence>
<reference evidence="3 4" key="1">
    <citation type="journal article" date="2019" name="Int. J. Syst. Evol. Microbiol.">
        <title>The Global Catalogue of Microorganisms (GCM) 10K type strain sequencing project: providing services to taxonomists for standard genome sequencing and annotation.</title>
        <authorList>
            <consortium name="The Broad Institute Genomics Platform"/>
            <consortium name="The Broad Institute Genome Sequencing Center for Infectious Disease"/>
            <person name="Wu L."/>
            <person name="Ma J."/>
        </authorList>
    </citation>
    <scope>NUCLEOTIDE SEQUENCE [LARGE SCALE GENOMIC DNA]</scope>
    <source>
        <strain evidence="3 4">JCM 3380</strain>
    </source>
</reference>
<dbReference type="EMBL" id="BAAABU010000015">
    <property type="protein sequence ID" value="GAA0247804.1"/>
    <property type="molecule type" value="Genomic_DNA"/>
</dbReference>
<proteinExistence type="predicted"/>
<sequence length="382" mass="38182">MKRIRLRAAAYGLLAVAALGLGQPLPAVAAGAAGGSALGPAGGVALGSVGGVALGSVGGSALGSVGGSALGSAGAGGSAGVGGPATFGVRPATAEAPDTRNNFSYSATPGAVVRDHVAVSNVSHDPVTLRVYASDAFNTPDGGFDLLAAGKDPVDVGRWSVLDTTQVHLAPRSTVIVPFTLSVPTNASPGDHTGGIVASLTTEAAGADGQRVAVEQRVGARVYLRVSGDLDPALSIEDLSASYDGSFFGRGDTTVSYVVRNSGNVRLGGKQSVRVETPWGTSVDAPNPGDLPELLPGNTFRVTTVVPGVLPAGWLTARVHVEPVAPAGTEPPASVDASAGTAAVPWLLVVVLLLVLGFVLYRRLRRPRAPVAPEPEAEHVAA</sequence>
<evidence type="ECO:0008006" key="5">
    <source>
        <dbReference type="Google" id="ProtNLM"/>
    </source>
</evidence>
<feature type="transmembrane region" description="Helical" evidence="1">
    <location>
        <begin position="343"/>
        <end position="361"/>
    </location>
</feature>
<name>A0ABN0UEA9_9PSEU</name>
<organism evidence="3 4">
    <name type="scientific">Saccharothrix mutabilis subsp. mutabilis</name>
    <dbReference type="NCBI Taxonomy" id="66855"/>
    <lineage>
        <taxon>Bacteria</taxon>
        <taxon>Bacillati</taxon>
        <taxon>Actinomycetota</taxon>
        <taxon>Actinomycetes</taxon>
        <taxon>Pseudonocardiales</taxon>
        <taxon>Pseudonocardiaceae</taxon>
        <taxon>Saccharothrix</taxon>
    </lineage>
</organism>
<dbReference type="Proteomes" id="UP001500416">
    <property type="component" value="Unassembled WGS sequence"/>
</dbReference>
<evidence type="ECO:0000313" key="4">
    <source>
        <dbReference type="Proteomes" id="UP001500416"/>
    </source>
</evidence>
<keyword evidence="1" id="KW-1133">Transmembrane helix</keyword>
<protein>
    <recommendedName>
        <fullName evidence="5">DUF916 domain-containing protein</fullName>
    </recommendedName>
</protein>
<gene>
    <name evidence="3" type="ORF">GCM10010492_54420</name>
</gene>
<evidence type="ECO:0000256" key="1">
    <source>
        <dbReference type="SAM" id="Phobius"/>
    </source>
</evidence>
<keyword evidence="2" id="KW-0732">Signal</keyword>
<dbReference type="RefSeq" id="WP_343936749.1">
    <property type="nucleotide sequence ID" value="NZ_BAAABU010000015.1"/>
</dbReference>
<comment type="caution">
    <text evidence="3">The sequence shown here is derived from an EMBL/GenBank/DDBJ whole genome shotgun (WGS) entry which is preliminary data.</text>
</comment>
<feature type="signal peptide" evidence="2">
    <location>
        <begin position="1"/>
        <end position="29"/>
    </location>
</feature>
<evidence type="ECO:0000256" key="2">
    <source>
        <dbReference type="SAM" id="SignalP"/>
    </source>
</evidence>
<keyword evidence="1" id="KW-0472">Membrane</keyword>
<keyword evidence="1" id="KW-0812">Transmembrane</keyword>
<feature type="chain" id="PRO_5047119389" description="DUF916 domain-containing protein" evidence="2">
    <location>
        <begin position="30"/>
        <end position="382"/>
    </location>
</feature>
<accession>A0ABN0UEA9</accession>
<keyword evidence="4" id="KW-1185">Reference proteome</keyword>